<dbReference type="InterPro" id="IPR027417">
    <property type="entry name" value="P-loop_NTPase"/>
</dbReference>
<dbReference type="Proteomes" id="UP000018877">
    <property type="component" value="Unassembled WGS sequence"/>
</dbReference>
<sequence>MANMQKIHIIGSVGSGKTTLARSLSTRLNIPFYELDNVVWKRCTSGDIRRSADERNEYLNSIIHTDAWIIEGVHYEWVTQSFQHADLIIFLDTDYSKRTYRIIKRFILQMAGLEKANYQPTFMMFRKMFKWNAYFEKESKPEIVKILSQYHEKLIILKDNKDIEKYFKKMLSNGTA</sequence>
<dbReference type="AlphaFoldDB" id="A0AB94IUU7"/>
<comment type="caution">
    <text evidence="1">The sequence shown here is derived from an EMBL/GenBank/DDBJ whole genome shotgun (WGS) entry which is preliminary data.</text>
</comment>
<organism evidence="1 2">
    <name type="scientific">Neobacillus vireti LMG 21834</name>
    <dbReference type="NCBI Taxonomy" id="1131730"/>
    <lineage>
        <taxon>Bacteria</taxon>
        <taxon>Bacillati</taxon>
        <taxon>Bacillota</taxon>
        <taxon>Bacilli</taxon>
        <taxon>Bacillales</taxon>
        <taxon>Bacillaceae</taxon>
        <taxon>Neobacillus</taxon>
    </lineage>
</organism>
<dbReference type="InterPro" id="IPR052922">
    <property type="entry name" value="Cytidylate_Kinase-2"/>
</dbReference>
<accession>A0AB94IUU7</accession>
<reference evidence="1 2" key="1">
    <citation type="journal article" date="2014" name="Environ. Microbiol.">
        <title>The nitrate-ammonifying and nosZ-carrying bacterium Bacillus vireti is a potent source and sink for nitric and nitrous oxide under high nitrate conditions.</title>
        <authorList>
            <person name="Mania D."/>
            <person name="Heylen K."/>
            <person name="van Spanning R.J."/>
            <person name="Frostegard A."/>
        </authorList>
    </citation>
    <scope>NUCLEOTIDE SEQUENCE [LARGE SCALE GENOMIC DNA]</scope>
    <source>
        <strain evidence="1 2">LMG 21834</strain>
    </source>
</reference>
<gene>
    <name evidence="1" type="ORF">BAVI_00320</name>
</gene>
<dbReference type="PANTHER" id="PTHR37816">
    <property type="entry name" value="YALI0E33011P"/>
    <property type="match status" value="1"/>
</dbReference>
<protein>
    <recommendedName>
        <fullName evidence="3">DNA topology modulation protein FlaR</fullName>
    </recommendedName>
</protein>
<dbReference type="EMBL" id="ALAN01000008">
    <property type="protein sequence ID" value="ETI70797.1"/>
    <property type="molecule type" value="Genomic_DNA"/>
</dbReference>
<evidence type="ECO:0008006" key="3">
    <source>
        <dbReference type="Google" id="ProtNLM"/>
    </source>
</evidence>
<dbReference type="PANTHER" id="PTHR37816:SF2">
    <property type="entry name" value="DNA TOPOLOGY MODULATION PROTEIN FLAR-RELATED PROTEIN"/>
    <property type="match status" value="1"/>
</dbReference>
<dbReference type="SUPFAM" id="SSF52540">
    <property type="entry name" value="P-loop containing nucleoside triphosphate hydrolases"/>
    <property type="match status" value="1"/>
</dbReference>
<evidence type="ECO:0000313" key="2">
    <source>
        <dbReference type="Proteomes" id="UP000018877"/>
    </source>
</evidence>
<name>A0AB94IUU7_9BACI</name>
<dbReference type="Gene3D" id="3.40.50.300">
    <property type="entry name" value="P-loop containing nucleotide triphosphate hydrolases"/>
    <property type="match status" value="1"/>
</dbReference>
<dbReference type="Pfam" id="PF01202">
    <property type="entry name" value="SKI"/>
    <property type="match status" value="1"/>
</dbReference>
<evidence type="ECO:0000313" key="1">
    <source>
        <dbReference type="EMBL" id="ETI70797.1"/>
    </source>
</evidence>
<dbReference type="InterPro" id="IPR031322">
    <property type="entry name" value="Shikimate/glucono_kinase"/>
</dbReference>
<keyword evidence="2" id="KW-1185">Reference proteome</keyword>
<proteinExistence type="predicted"/>